<evidence type="ECO:0000313" key="1">
    <source>
        <dbReference type="EMBL" id="KKN76237.1"/>
    </source>
</evidence>
<organism evidence="1">
    <name type="scientific">marine sediment metagenome</name>
    <dbReference type="NCBI Taxonomy" id="412755"/>
    <lineage>
        <taxon>unclassified sequences</taxon>
        <taxon>metagenomes</taxon>
        <taxon>ecological metagenomes</taxon>
    </lineage>
</organism>
<accession>A0A0F9TMS5</accession>
<protein>
    <submittedName>
        <fullName evidence="1">Uncharacterized protein</fullName>
    </submittedName>
</protein>
<dbReference type="AlphaFoldDB" id="A0A0F9TMS5"/>
<gene>
    <name evidence="1" type="ORF">LCGC14_0372630</name>
</gene>
<comment type="caution">
    <text evidence="1">The sequence shown here is derived from an EMBL/GenBank/DDBJ whole genome shotgun (WGS) entry which is preliminary data.</text>
</comment>
<proteinExistence type="predicted"/>
<reference evidence="1" key="1">
    <citation type="journal article" date="2015" name="Nature">
        <title>Complex archaea that bridge the gap between prokaryotes and eukaryotes.</title>
        <authorList>
            <person name="Spang A."/>
            <person name="Saw J.H."/>
            <person name="Jorgensen S.L."/>
            <person name="Zaremba-Niedzwiedzka K."/>
            <person name="Martijn J."/>
            <person name="Lind A.E."/>
            <person name="van Eijk R."/>
            <person name="Schleper C."/>
            <person name="Guy L."/>
            <person name="Ettema T.J."/>
        </authorList>
    </citation>
    <scope>NUCLEOTIDE SEQUENCE</scope>
</reference>
<sequence length="450" mass="46321">MAELLEPSVARQRQLLGFPLVDADIATGANINAAKIGTGVVSNTEFDRLNGITSALEEQGNKGAVSGYAGLDASQKLLLTNFPSGTGLQVLRRNVGNTALEFATLADLQGITSINADTTAAQVLAGTASRISVVDAGATHTFDIDAAYVGQASITTLGTITTGVWNGTAITGANINAASTDLTDSAVIVRTDQVNTYTAGARQDFLGLLAGTAGLNVGGIAGNPTTQVDADIWYNSTSNTLFGRINGANVDLGATGGEVFTWTADHSMATFKLTANAGNNVILNAPTTQSVELQVAATQEYLFSATALTMNNNDLEMGTGTIEFGIGESIGIESNDMVFDVTASDFFKLDIGGSTEYLFSSGNLNVFGNGFINVGDMSFDDAKNISFNTTTGTKIGTATTQKIGFWNATPVVQQAHIADPTGGGTIDAEARTAINSILGQMATTGMQAAS</sequence>
<dbReference type="EMBL" id="LAZR01000298">
    <property type="protein sequence ID" value="KKN76237.1"/>
    <property type="molecule type" value="Genomic_DNA"/>
</dbReference>
<name>A0A0F9TMS5_9ZZZZ</name>